<dbReference type="InterPro" id="IPR022190">
    <property type="entry name" value="DUF3716"/>
</dbReference>
<gene>
    <name evidence="3" type="ORF">FALBO_13082</name>
</gene>
<dbReference type="Pfam" id="PF12511">
    <property type="entry name" value="DUF3716"/>
    <property type="match status" value="1"/>
</dbReference>
<accession>A0A8H4KZG8</accession>
<dbReference type="EMBL" id="JAADYS010002004">
    <property type="protein sequence ID" value="KAF4460147.1"/>
    <property type="molecule type" value="Genomic_DNA"/>
</dbReference>
<keyword evidence="4" id="KW-1185">Reference proteome</keyword>
<feature type="chain" id="PRO_5034458535" evidence="2">
    <location>
        <begin position="22"/>
        <end position="267"/>
    </location>
</feature>
<evidence type="ECO:0000256" key="1">
    <source>
        <dbReference type="SAM" id="MobiDB-lite"/>
    </source>
</evidence>
<dbReference type="Proteomes" id="UP000554235">
    <property type="component" value="Unassembled WGS sequence"/>
</dbReference>
<feature type="compositionally biased region" description="Acidic residues" evidence="1">
    <location>
        <begin position="222"/>
        <end position="244"/>
    </location>
</feature>
<evidence type="ECO:0000313" key="4">
    <source>
        <dbReference type="Proteomes" id="UP000554235"/>
    </source>
</evidence>
<protein>
    <submittedName>
        <fullName evidence="3">Uncharacterized protein</fullName>
    </submittedName>
</protein>
<sequence>MRTSFPSLFLSAFTALPLSFQDTGSQLCRNNIANNAQQQQQGGPHIILPPVWPEGSRLLWVDVSGQQLAPYTKNARQRAALALPGRAVIFLGNPIRLQQVTGMRDSYVNAFIIQSRGARVENPCSSCFQKQARDTDLYAAPFPHCIRLPGHFGGCCGNCKWPDRAASCSKRDEVVNVWAPVPDRVRAPDVPLALLAAGSRAEDPILLDEEDPVVISDDDPEFFIEEEDGADPVQDEETDIENEMDLVPIRDDGPAGAGSAEDPLRLD</sequence>
<feature type="region of interest" description="Disordered" evidence="1">
    <location>
        <begin position="222"/>
        <end position="267"/>
    </location>
</feature>
<name>A0A8H4KZG8_9HYPO</name>
<proteinExistence type="predicted"/>
<dbReference type="OrthoDB" id="5071280at2759"/>
<reference evidence="3 4" key="1">
    <citation type="submission" date="2020-01" db="EMBL/GenBank/DDBJ databases">
        <title>Identification and distribution of gene clusters putatively required for synthesis of sphingolipid metabolism inhibitors in phylogenetically diverse species of the filamentous fungus Fusarium.</title>
        <authorList>
            <person name="Kim H.-S."/>
            <person name="Busman M."/>
            <person name="Brown D.W."/>
            <person name="Divon H."/>
            <person name="Uhlig S."/>
            <person name="Proctor R.H."/>
        </authorList>
    </citation>
    <scope>NUCLEOTIDE SEQUENCE [LARGE SCALE GENOMIC DNA]</scope>
    <source>
        <strain evidence="3 4">NRRL 20459</strain>
    </source>
</reference>
<comment type="caution">
    <text evidence="3">The sequence shown here is derived from an EMBL/GenBank/DDBJ whole genome shotgun (WGS) entry which is preliminary data.</text>
</comment>
<keyword evidence="2" id="KW-0732">Signal</keyword>
<evidence type="ECO:0000256" key="2">
    <source>
        <dbReference type="SAM" id="SignalP"/>
    </source>
</evidence>
<evidence type="ECO:0000313" key="3">
    <source>
        <dbReference type="EMBL" id="KAF4460147.1"/>
    </source>
</evidence>
<dbReference type="AlphaFoldDB" id="A0A8H4KZG8"/>
<feature type="signal peptide" evidence="2">
    <location>
        <begin position="1"/>
        <end position="21"/>
    </location>
</feature>
<organism evidence="3 4">
    <name type="scientific">Fusarium albosuccineum</name>
    <dbReference type="NCBI Taxonomy" id="1237068"/>
    <lineage>
        <taxon>Eukaryota</taxon>
        <taxon>Fungi</taxon>
        <taxon>Dikarya</taxon>
        <taxon>Ascomycota</taxon>
        <taxon>Pezizomycotina</taxon>
        <taxon>Sordariomycetes</taxon>
        <taxon>Hypocreomycetidae</taxon>
        <taxon>Hypocreales</taxon>
        <taxon>Nectriaceae</taxon>
        <taxon>Fusarium</taxon>
        <taxon>Fusarium decemcellulare species complex</taxon>
    </lineage>
</organism>